<feature type="signal peptide" evidence="2">
    <location>
        <begin position="1"/>
        <end position="20"/>
    </location>
</feature>
<protein>
    <submittedName>
        <fullName evidence="4">Peptidase S9</fullName>
    </submittedName>
</protein>
<keyword evidence="2" id="KW-0732">Signal</keyword>
<evidence type="ECO:0000256" key="2">
    <source>
        <dbReference type="SAM" id="SignalP"/>
    </source>
</evidence>
<dbReference type="OrthoDB" id="4269629at2"/>
<keyword evidence="5" id="KW-1185">Reference proteome</keyword>
<keyword evidence="1" id="KW-0378">Hydrolase</keyword>
<dbReference type="STRING" id="1517416.IDAT_10070"/>
<evidence type="ECO:0000313" key="5">
    <source>
        <dbReference type="Proteomes" id="UP000053718"/>
    </source>
</evidence>
<sequence>MKLALMWGVVALMLPTASFSSEVSDVNTELLENYAKHAQYLDVKISPEGDYLAATSRNPDGNVQLTVIDINESKILSVTQGQGNESVGSFNWANNDRLVMTMVREIGSLDAPIPTGEIFAMDANGKRQEILTGPRSDSGEYVFAQIVDFLPEDPDAIMIYQRSFTSAEPYLDLYTMKVTSGRKRAEGRIPLRAYRSTNVQVVLDDKSVSRLVLGIDPDDQNKIQILGRDGADQEWYEVMSYYENEGGFTPLGWLPGTNKVIGLSDSQSDTRALSILDMDTKKESVMAEHPEVDLMPITAVKNGRATEIIGAAFEYDGIGTFFFDGVRDEAYAKLVQSLVATFPNQSVSINSSTHDNQKLVIRVESANQPATFYMFDRELGKLTLIANTRPWMQDHKFPQTQTIFYKSRDGLDIHALLTLPKDKEAKDLPLILLPHGGPHGPRDTVTRVDSDAKVLAEHGYAVLQPNFRGSGGFGREFLELGYKNWGTTMIDDMTDGVMHLVEEGIADPDRVCVYGASYGGYAAVQSGIREPDLYKCIVGFVGVYDLNLMYEQGDIQQAQAGRNYLDQVLPSAEEGREAQSPVHNVDKLKAPVFIIQGGADVRVPKEHAYRLRDALKERDHPYEWMFKEGEGHGFYKPENNVERWQQMLTFFDKYIGE</sequence>
<dbReference type="Gene3D" id="3.40.50.1820">
    <property type="entry name" value="alpha/beta hydrolase"/>
    <property type="match status" value="1"/>
</dbReference>
<dbReference type="AlphaFoldDB" id="A0A094IML6"/>
<evidence type="ECO:0000313" key="4">
    <source>
        <dbReference type="EMBL" id="KFZ28337.1"/>
    </source>
</evidence>
<feature type="domain" description="Peptidase S9 prolyl oligopeptidase catalytic" evidence="3">
    <location>
        <begin position="448"/>
        <end position="656"/>
    </location>
</feature>
<dbReference type="Gene3D" id="2.120.10.30">
    <property type="entry name" value="TolB, C-terminal domain"/>
    <property type="match status" value="1"/>
</dbReference>
<dbReference type="Proteomes" id="UP000053718">
    <property type="component" value="Unassembled WGS sequence"/>
</dbReference>
<dbReference type="InterPro" id="IPR029058">
    <property type="entry name" value="AB_hydrolase_fold"/>
</dbReference>
<name>A0A094IML6_9GAMM</name>
<comment type="caution">
    <text evidence="4">The sequence shown here is derived from an EMBL/GenBank/DDBJ whole genome shotgun (WGS) entry which is preliminary data.</text>
</comment>
<dbReference type="RefSeq" id="WP_034733294.1">
    <property type="nucleotide sequence ID" value="NZ_JPIN01000009.1"/>
</dbReference>
<organism evidence="4 5">
    <name type="scientific">Pseudidiomarina atlantica</name>
    <dbReference type="NCBI Taxonomy" id="1517416"/>
    <lineage>
        <taxon>Bacteria</taxon>
        <taxon>Pseudomonadati</taxon>
        <taxon>Pseudomonadota</taxon>
        <taxon>Gammaproteobacteria</taxon>
        <taxon>Alteromonadales</taxon>
        <taxon>Idiomarinaceae</taxon>
        <taxon>Pseudidiomarina</taxon>
    </lineage>
</organism>
<dbReference type="Pfam" id="PF00326">
    <property type="entry name" value="Peptidase_S9"/>
    <property type="match status" value="1"/>
</dbReference>
<dbReference type="SUPFAM" id="SSF82171">
    <property type="entry name" value="DPP6 N-terminal domain-like"/>
    <property type="match status" value="1"/>
</dbReference>
<dbReference type="eggNOG" id="COG1506">
    <property type="taxonomic scope" value="Bacteria"/>
</dbReference>
<dbReference type="PANTHER" id="PTHR42776">
    <property type="entry name" value="SERINE PEPTIDASE S9 FAMILY MEMBER"/>
    <property type="match status" value="1"/>
</dbReference>
<dbReference type="InterPro" id="IPR001375">
    <property type="entry name" value="Peptidase_S9_cat"/>
</dbReference>
<proteinExistence type="predicted"/>
<dbReference type="EMBL" id="JPIN01000009">
    <property type="protein sequence ID" value="KFZ28337.1"/>
    <property type="molecule type" value="Genomic_DNA"/>
</dbReference>
<dbReference type="GO" id="GO:0004252">
    <property type="term" value="F:serine-type endopeptidase activity"/>
    <property type="evidence" value="ECO:0007669"/>
    <property type="project" value="TreeGrafter"/>
</dbReference>
<feature type="chain" id="PRO_5001905373" evidence="2">
    <location>
        <begin position="21"/>
        <end position="657"/>
    </location>
</feature>
<dbReference type="InterPro" id="IPR011042">
    <property type="entry name" value="6-blade_b-propeller_TolB-like"/>
</dbReference>
<gene>
    <name evidence="4" type="ORF">IDAT_10070</name>
</gene>
<dbReference type="PANTHER" id="PTHR42776:SF27">
    <property type="entry name" value="DIPEPTIDYL PEPTIDASE FAMILY MEMBER 6"/>
    <property type="match status" value="1"/>
</dbReference>
<reference evidence="4 5" key="1">
    <citation type="submission" date="2014-06" db="EMBL/GenBank/DDBJ databases">
        <title>Draft genome sequence of Idiomarina sp. MCCC 1A10513.</title>
        <authorList>
            <person name="Du J."/>
            <person name="Lai Q."/>
            <person name="Shao Z."/>
        </authorList>
    </citation>
    <scope>NUCLEOTIDE SEQUENCE [LARGE SCALE GENOMIC DNA]</scope>
    <source>
        <strain evidence="4 5">MCCC 1A10513</strain>
    </source>
</reference>
<dbReference type="GO" id="GO:0006508">
    <property type="term" value="P:proteolysis"/>
    <property type="evidence" value="ECO:0007669"/>
    <property type="project" value="InterPro"/>
</dbReference>
<dbReference type="SUPFAM" id="SSF53474">
    <property type="entry name" value="alpha/beta-Hydrolases"/>
    <property type="match status" value="1"/>
</dbReference>
<accession>A0A094IML6</accession>
<evidence type="ECO:0000256" key="1">
    <source>
        <dbReference type="ARBA" id="ARBA00022801"/>
    </source>
</evidence>
<evidence type="ECO:0000259" key="3">
    <source>
        <dbReference type="Pfam" id="PF00326"/>
    </source>
</evidence>